<keyword evidence="5" id="KW-1185">Reference proteome</keyword>
<dbReference type="Proteomes" id="UP000680132">
    <property type="component" value="Unassembled WGS sequence"/>
</dbReference>
<evidence type="ECO:0000313" key="3">
    <source>
        <dbReference type="EMBL" id="MBO3662513.1"/>
    </source>
</evidence>
<sequence>MESLTIIGTEDGQLVLATEAGQRFTLAIDDVLRSEIRKIDRAQAPAGPRVPLPSPREIQTHIRAGMSAEDVAQLLDARVEDVRRFEGPVLAEREHIVGQALAVPVLMGIELQQDENPTFGVAIRSKLADLGATGERWTSWKEEAGWIVKLEFIANDVEHDARWSFEPRRSALSPLNSDATQLSRQGPMPEGLIPRLRALDTVVPPAENVPDSEDRFDSGAFGPRRVPEAGADPDSSATVRDFATKRAPGAQAPSSDTADLLEALRRRRGQREPAPAFDIELGDETPEAPEEHHEVERRTLVNLFSAPSATPVSVADEDEPEAQAESPKEDETPRRRGRASMPSWDDIVFGARTDD</sequence>
<dbReference type="InterPro" id="IPR047682">
    <property type="entry name" value="SepH-like"/>
</dbReference>
<comment type="caution">
    <text evidence="4">The sequence shown here is derived from an EMBL/GenBank/DDBJ whole genome shotgun (WGS) entry which is preliminary data.</text>
</comment>
<feature type="domain" description="DUF3071" evidence="2">
    <location>
        <begin position="1"/>
        <end position="165"/>
    </location>
</feature>
<feature type="region of interest" description="Disordered" evidence="1">
    <location>
        <begin position="268"/>
        <end position="355"/>
    </location>
</feature>
<dbReference type="NCBIfam" id="NF040712">
    <property type="entry name" value="SepH"/>
    <property type="match status" value="1"/>
</dbReference>
<organism evidence="4 5">
    <name type="scientific">Microbacterium stercoris</name>
    <dbReference type="NCBI Taxonomy" id="2820289"/>
    <lineage>
        <taxon>Bacteria</taxon>
        <taxon>Bacillati</taxon>
        <taxon>Actinomycetota</taxon>
        <taxon>Actinomycetes</taxon>
        <taxon>Micrococcales</taxon>
        <taxon>Microbacteriaceae</taxon>
        <taxon>Microbacterium</taxon>
    </lineage>
</organism>
<reference evidence="4" key="1">
    <citation type="submission" date="2021-03" db="EMBL/GenBank/DDBJ databases">
        <title>Microbacterium sp. nov., a novel actinobacterium isolated from cow dung.</title>
        <authorList>
            <person name="Zhang L."/>
        </authorList>
    </citation>
    <scope>NUCLEOTIDE SEQUENCE</scope>
    <source>
        <strain evidence="4">NEAU-LLB</strain>
    </source>
</reference>
<dbReference type="EMBL" id="JAGFOA010000001">
    <property type="protein sequence ID" value="MBO3662513.1"/>
    <property type="molecule type" value="Genomic_DNA"/>
</dbReference>
<dbReference type="RefSeq" id="WP_208500178.1">
    <property type="nucleotide sequence ID" value="NZ_JAGFOA010000001.1"/>
</dbReference>
<proteinExistence type="predicted"/>
<accession>A0A939QLN1</accession>
<dbReference type="InterPro" id="IPR021421">
    <property type="entry name" value="DUF3071"/>
</dbReference>
<dbReference type="Pfam" id="PF11268">
    <property type="entry name" value="DUF3071"/>
    <property type="match status" value="1"/>
</dbReference>
<name>A0A939QLN1_9MICO</name>
<protein>
    <submittedName>
        <fullName evidence="4">DUF3071 domain-containing protein</fullName>
    </submittedName>
</protein>
<evidence type="ECO:0000313" key="4">
    <source>
        <dbReference type="EMBL" id="MBO3664505.1"/>
    </source>
</evidence>
<gene>
    <name evidence="3" type="ORF">J5V96_03200</name>
    <name evidence="4" type="ORF">J5V96_13445</name>
</gene>
<evidence type="ECO:0000259" key="2">
    <source>
        <dbReference type="Pfam" id="PF11268"/>
    </source>
</evidence>
<evidence type="ECO:0000256" key="1">
    <source>
        <dbReference type="SAM" id="MobiDB-lite"/>
    </source>
</evidence>
<evidence type="ECO:0000313" key="5">
    <source>
        <dbReference type="Proteomes" id="UP000680132"/>
    </source>
</evidence>
<dbReference type="AlphaFoldDB" id="A0A939QLN1"/>
<feature type="compositionally biased region" description="Basic and acidic residues" evidence="1">
    <location>
        <begin position="289"/>
        <end position="299"/>
    </location>
</feature>
<dbReference type="EMBL" id="JAGFOA010000005">
    <property type="protein sequence ID" value="MBO3664505.1"/>
    <property type="molecule type" value="Genomic_DNA"/>
</dbReference>
<feature type="region of interest" description="Disordered" evidence="1">
    <location>
        <begin position="205"/>
        <end position="237"/>
    </location>
</feature>